<evidence type="ECO:0000313" key="7">
    <source>
        <dbReference type="Proteomes" id="UP000074108"/>
    </source>
</evidence>
<feature type="transmembrane region" description="Helical" evidence="5">
    <location>
        <begin position="128"/>
        <end position="151"/>
    </location>
</feature>
<dbReference type="PATRIC" id="fig|1150625.3.peg.3362"/>
<evidence type="ECO:0000256" key="2">
    <source>
        <dbReference type="ARBA" id="ARBA00022692"/>
    </source>
</evidence>
<dbReference type="InterPro" id="IPR052556">
    <property type="entry name" value="PolySynth_Transporter"/>
</dbReference>
<feature type="transmembrane region" description="Helical" evidence="5">
    <location>
        <begin position="59"/>
        <end position="81"/>
    </location>
</feature>
<organism evidence="6 7">
    <name type="scientific">Bacillus coahuilensis p1.1.43</name>
    <dbReference type="NCBI Taxonomy" id="1150625"/>
    <lineage>
        <taxon>Bacteria</taxon>
        <taxon>Bacillati</taxon>
        <taxon>Bacillota</taxon>
        <taxon>Bacilli</taxon>
        <taxon>Bacillales</taxon>
        <taxon>Bacillaceae</taxon>
        <taxon>Bacillus</taxon>
    </lineage>
</organism>
<feature type="transmembrane region" description="Helical" evidence="5">
    <location>
        <begin position="101"/>
        <end position="122"/>
    </location>
</feature>
<dbReference type="STRING" id="1150625.Q75_16060"/>
<dbReference type="PANTHER" id="PTHR43424">
    <property type="entry name" value="LOCUS PUTATIVE PROTEIN 1-RELATED"/>
    <property type="match status" value="1"/>
</dbReference>
<keyword evidence="7" id="KW-1185">Reference proteome</keyword>
<reference evidence="6 7" key="1">
    <citation type="journal article" date="2016" name="Front. Microbiol.">
        <title>Microevolution Analysis of Bacillus coahuilensis Unveils Differences in Phosphorus Acquisition Strategies and Their Regulation.</title>
        <authorList>
            <person name="Gomez-Lunar Z."/>
            <person name="Hernandez-Gonzalez I."/>
            <person name="Rodriguez-Torres M.D."/>
            <person name="Souza V."/>
            <person name="Olmedo-Alvarez G."/>
        </authorList>
    </citation>
    <scope>NUCLEOTIDE SEQUENCE [LARGE SCALE GENOMIC DNA]</scope>
    <source>
        <strain evidence="7">p1.1.43</strain>
    </source>
</reference>
<feature type="transmembrane region" description="Helical" evidence="5">
    <location>
        <begin position="308"/>
        <end position="334"/>
    </location>
</feature>
<evidence type="ECO:0000256" key="4">
    <source>
        <dbReference type="ARBA" id="ARBA00023136"/>
    </source>
</evidence>
<comment type="caution">
    <text evidence="6">The sequence shown here is derived from an EMBL/GenBank/DDBJ whole genome shotgun (WGS) entry which is preliminary data.</text>
</comment>
<comment type="subcellular location">
    <subcellularLocation>
        <location evidence="1">Membrane</location>
        <topology evidence="1">Multi-pass membrane protein</topology>
    </subcellularLocation>
</comment>
<evidence type="ECO:0000256" key="3">
    <source>
        <dbReference type="ARBA" id="ARBA00022989"/>
    </source>
</evidence>
<protein>
    <submittedName>
        <fullName evidence="6">Polysaccharide biosynthesis protein</fullName>
    </submittedName>
</protein>
<sequence length="445" mass="49552">MKTHNKIKASLERIKHNKVAAKIIHNASWLVGDKVFNMVIGVFVMALIARYLGPENYGVYNYALAFVTLFTALSTLGLETLSVKSIVQQDEEEGTILFTSLVLRVVGGVVLTFLASITIRFVAPDEELVHLLVLIMSFTMIFKSLEVIEYWIQAYQKSKISSLIRMGVYVFSALLKIVFVLLEGSLVHLAMIYMSDALIIGIAIVIAYFKNRTLQSKWKFKFQYAKNILSQSWYLILAGLMGTLFMQIDKVMLGSMLPNKEELGIYSAATQIASMWYFVPMAVITSFKPVIMGKKKIDEKSYLKSVQLLYTIVAWIGISFGIFILLFSKIIIGILYGPDYFQAASILSISIWAGTFAMLGTAASTWMVSEGTQKYSTILLSGGAIANVGLNFILIPILGGYGAAIATLAAQIIANFIIPLFIKRVRYSSMMMLKAFTFTGLRKED</sequence>
<dbReference type="InterPro" id="IPR002797">
    <property type="entry name" value="Polysacc_synth"/>
</dbReference>
<feature type="transmembrane region" description="Helical" evidence="5">
    <location>
        <begin position="163"/>
        <end position="182"/>
    </location>
</feature>
<accession>A0A147K4I4</accession>
<keyword evidence="3 5" id="KW-1133">Transmembrane helix</keyword>
<dbReference type="RefSeq" id="WP_059351965.1">
    <property type="nucleotide sequence ID" value="NZ_LDYG01000052.1"/>
</dbReference>
<dbReference type="Pfam" id="PF01943">
    <property type="entry name" value="Polysacc_synt"/>
    <property type="match status" value="1"/>
</dbReference>
<feature type="transmembrane region" description="Helical" evidence="5">
    <location>
        <begin position="268"/>
        <end position="287"/>
    </location>
</feature>
<dbReference type="OrthoDB" id="5240734at2"/>
<feature type="transmembrane region" description="Helical" evidence="5">
    <location>
        <begin position="340"/>
        <end position="363"/>
    </location>
</feature>
<proteinExistence type="predicted"/>
<dbReference type="CDD" id="cd13128">
    <property type="entry name" value="MATE_Wzx_like"/>
    <property type="match status" value="1"/>
</dbReference>
<dbReference type="GO" id="GO:0016020">
    <property type="term" value="C:membrane"/>
    <property type="evidence" value="ECO:0007669"/>
    <property type="project" value="UniProtKB-SubCell"/>
</dbReference>
<feature type="transmembrane region" description="Helical" evidence="5">
    <location>
        <begin position="188"/>
        <end position="209"/>
    </location>
</feature>
<dbReference type="PANTHER" id="PTHR43424:SF1">
    <property type="entry name" value="LOCUS PUTATIVE PROTEIN 1-RELATED"/>
    <property type="match status" value="1"/>
</dbReference>
<name>A0A147K4I4_9BACI</name>
<feature type="transmembrane region" description="Helical" evidence="5">
    <location>
        <begin position="375"/>
        <end position="395"/>
    </location>
</feature>
<dbReference type="EMBL" id="LDYG01000052">
    <property type="protein sequence ID" value="KUP04299.1"/>
    <property type="molecule type" value="Genomic_DNA"/>
</dbReference>
<keyword evidence="4 5" id="KW-0472">Membrane</keyword>
<dbReference type="AlphaFoldDB" id="A0A147K4I4"/>
<gene>
    <name evidence="6" type="ORF">Q75_16060</name>
</gene>
<feature type="transmembrane region" description="Helical" evidence="5">
    <location>
        <begin position="35"/>
        <end position="53"/>
    </location>
</feature>
<evidence type="ECO:0000256" key="1">
    <source>
        <dbReference type="ARBA" id="ARBA00004141"/>
    </source>
</evidence>
<keyword evidence="2 5" id="KW-0812">Transmembrane</keyword>
<evidence type="ECO:0000256" key="5">
    <source>
        <dbReference type="SAM" id="Phobius"/>
    </source>
</evidence>
<dbReference type="Proteomes" id="UP000074108">
    <property type="component" value="Unassembled WGS sequence"/>
</dbReference>
<evidence type="ECO:0000313" key="6">
    <source>
        <dbReference type="EMBL" id="KUP04299.1"/>
    </source>
</evidence>
<feature type="transmembrane region" description="Helical" evidence="5">
    <location>
        <begin position="401"/>
        <end position="422"/>
    </location>
</feature>
<feature type="transmembrane region" description="Helical" evidence="5">
    <location>
        <begin position="229"/>
        <end position="248"/>
    </location>
</feature>